<evidence type="ECO:0000313" key="3">
    <source>
        <dbReference type="Proteomes" id="UP000887116"/>
    </source>
</evidence>
<evidence type="ECO:0000256" key="1">
    <source>
        <dbReference type="SAM" id="MobiDB-lite"/>
    </source>
</evidence>
<proteinExistence type="predicted"/>
<feature type="region of interest" description="Disordered" evidence="1">
    <location>
        <begin position="190"/>
        <end position="228"/>
    </location>
</feature>
<gene>
    <name evidence="2" type="primary">AVEN_260212_1</name>
    <name evidence="2" type="ORF">TNCT_33221</name>
</gene>
<comment type="caution">
    <text evidence="2">The sequence shown here is derived from an EMBL/GenBank/DDBJ whole genome shotgun (WGS) entry which is preliminary data.</text>
</comment>
<protein>
    <submittedName>
        <fullName evidence="2">Uncharacterized protein</fullName>
    </submittedName>
</protein>
<dbReference type="EMBL" id="BMAO01039535">
    <property type="protein sequence ID" value="GFR32092.1"/>
    <property type="molecule type" value="Genomic_DNA"/>
</dbReference>
<feature type="region of interest" description="Disordered" evidence="1">
    <location>
        <begin position="392"/>
        <end position="442"/>
    </location>
</feature>
<evidence type="ECO:0000313" key="2">
    <source>
        <dbReference type="EMBL" id="GFR32092.1"/>
    </source>
</evidence>
<accession>A0A8X6M4X9</accession>
<dbReference type="OrthoDB" id="6468711at2759"/>
<sequence>MGTDRHENHTLSLGFSRAGGGAPDTAAATVLLREQRPYLLVTRFQGHELLRRKVNSSPGPPTASPSSFALPHLGHGCPYLRVREVNQDRLTHVQLLFTWNPSPCFSLRGSHSNICYYHQDLHRRRLQSGSRPDLLRAPPRPSYSFLRIRNVRERAGYGLDAGAPSIFRTGCLGSYPFICLTPGGTFAVDPRERSFSEPTDESEGAVWSPSEERTSACITRPSDRRGSRRGAGAAMCVRIISDLSVLQFTPNLAAGCVLHRPASRVIHCSELYDATIFIASAARRTLSIEFLRFCFLPRREGAVGRCARGRISSSRARKSEHPSCRKIGREQAPLDCPPFESKNFKKKKFFFSSSAVGSPTPPPSSFLIYIYAVGGPSPFRSLPILLKLQDNDPSTGSPTETLLRLLPPLSGQVRSSSRHVDSTPERSPERWSEDLTPPLNRR</sequence>
<name>A0A8X6M4X9_TRICU</name>
<keyword evidence="3" id="KW-1185">Reference proteome</keyword>
<dbReference type="Proteomes" id="UP000887116">
    <property type="component" value="Unassembled WGS sequence"/>
</dbReference>
<organism evidence="2 3">
    <name type="scientific">Trichonephila clavata</name>
    <name type="common">Joro spider</name>
    <name type="synonym">Nephila clavata</name>
    <dbReference type="NCBI Taxonomy" id="2740835"/>
    <lineage>
        <taxon>Eukaryota</taxon>
        <taxon>Metazoa</taxon>
        <taxon>Ecdysozoa</taxon>
        <taxon>Arthropoda</taxon>
        <taxon>Chelicerata</taxon>
        <taxon>Arachnida</taxon>
        <taxon>Araneae</taxon>
        <taxon>Araneomorphae</taxon>
        <taxon>Entelegynae</taxon>
        <taxon>Araneoidea</taxon>
        <taxon>Nephilidae</taxon>
        <taxon>Trichonephila</taxon>
    </lineage>
</organism>
<dbReference type="AlphaFoldDB" id="A0A8X6M4X9"/>
<reference evidence="2" key="1">
    <citation type="submission" date="2020-07" db="EMBL/GenBank/DDBJ databases">
        <title>Multicomponent nature underlies the extraordinary mechanical properties of spider dragline silk.</title>
        <authorList>
            <person name="Kono N."/>
            <person name="Nakamura H."/>
            <person name="Mori M."/>
            <person name="Yoshida Y."/>
            <person name="Ohtoshi R."/>
            <person name="Malay A.D."/>
            <person name="Moran D.A.P."/>
            <person name="Tomita M."/>
            <person name="Numata K."/>
            <person name="Arakawa K."/>
        </authorList>
    </citation>
    <scope>NUCLEOTIDE SEQUENCE</scope>
</reference>
<feature type="compositionally biased region" description="Basic and acidic residues" evidence="1">
    <location>
        <begin position="418"/>
        <end position="433"/>
    </location>
</feature>